<proteinExistence type="predicted"/>
<dbReference type="RefSeq" id="WP_013007444.1">
    <property type="nucleotide sequence ID" value="NC_013939.1"/>
</dbReference>
<organism evidence="1 2">
    <name type="scientific">Deferribacter desulfuricans (strain DSM 14783 / JCM 11476 / NBRC 101012 / SSM1)</name>
    <dbReference type="NCBI Taxonomy" id="639282"/>
    <lineage>
        <taxon>Bacteria</taxon>
        <taxon>Pseudomonadati</taxon>
        <taxon>Deferribacterota</taxon>
        <taxon>Deferribacteres</taxon>
        <taxon>Deferribacterales</taxon>
        <taxon>Deferribacteraceae</taxon>
        <taxon>Deferribacter</taxon>
    </lineage>
</organism>
<dbReference type="Gene3D" id="3.30.2310.20">
    <property type="entry name" value="RelE-like"/>
    <property type="match status" value="1"/>
</dbReference>
<reference evidence="1 2" key="1">
    <citation type="journal article" date="2010" name="DNA Res.">
        <title>Bacterial lifestyle in a deep-sea hydrothermal vent chimney revealed by the genome sequence of the thermophilic bacterium Deferribacter desulfuricans SSM1.</title>
        <authorList>
            <person name="Takaki Y."/>
            <person name="Shimamura S."/>
            <person name="Nakagawa S."/>
            <person name="Fukuhara Y."/>
            <person name="Horikawa H."/>
            <person name="Ankai A."/>
            <person name="Harada T."/>
            <person name="Hosoyama A."/>
            <person name="Oguchi A."/>
            <person name="Fukui S."/>
            <person name="Fujita N."/>
            <person name="Takami H."/>
            <person name="Takai K."/>
        </authorList>
    </citation>
    <scope>NUCLEOTIDE SEQUENCE [LARGE SCALE GENOMIC DNA]</scope>
    <source>
        <strain evidence="2">DSM 14783 / JCM 11476 / NBRC 101012 / SSM1</strain>
    </source>
</reference>
<dbReference type="EMBL" id="AP011529">
    <property type="protein sequence ID" value="BAI80196.1"/>
    <property type="molecule type" value="Genomic_DNA"/>
</dbReference>
<dbReference type="eggNOG" id="COG3549">
    <property type="taxonomic scope" value="Bacteria"/>
</dbReference>
<gene>
    <name evidence="1" type="ordered locus">DEFDS_0716</name>
</gene>
<dbReference type="KEGG" id="ddf:DEFDS_0716"/>
<dbReference type="SUPFAM" id="SSF143011">
    <property type="entry name" value="RelE-like"/>
    <property type="match status" value="1"/>
</dbReference>
<dbReference type="Pfam" id="PF05015">
    <property type="entry name" value="HigB-like_toxin"/>
    <property type="match status" value="1"/>
</dbReference>
<sequence>MIKNFKDKETERLFKTGISKKLPSHIIKTAIRKLDMLDAAYEIKDLEIPPGNRLERLKGNLKEYYSIRINDQYRIIFKFEQGNAYDVQIIDYHK</sequence>
<accession>D3PC73</accession>
<dbReference type="AlphaFoldDB" id="D3PC73"/>
<dbReference type="PANTHER" id="PTHR40266:SF2">
    <property type="entry name" value="TOXIN HIGB-1"/>
    <property type="match status" value="1"/>
</dbReference>
<dbReference type="Proteomes" id="UP000001520">
    <property type="component" value="Chromosome"/>
</dbReference>
<keyword evidence="2" id="KW-1185">Reference proteome</keyword>
<evidence type="ECO:0000313" key="2">
    <source>
        <dbReference type="Proteomes" id="UP000001520"/>
    </source>
</evidence>
<dbReference type="HOGENOM" id="CLU_155111_1_1_0"/>
<name>D3PC73_DEFDS</name>
<dbReference type="STRING" id="639282.DEFDS_0716"/>
<dbReference type="PANTHER" id="PTHR40266">
    <property type="entry name" value="TOXIN HIGB-1"/>
    <property type="match status" value="1"/>
</dbReference>
<dbReference type="InterPro" id="IPR035093">
    <property type="entry name" value="RelE/ParE_toxin_dom_sf"/>
</dbReference>
<dbReference type="InterPro" id="IPR007711">
    <property type="entry name" value="HigB-1"/>
</dbReference>
<protein>
    <submittedName>
        <fullName evidence="1">Plasmid maintenance system killer protein</fullName>
    </submittedName>
</protein>
<evidence type="ECO:0000313" key="1">
    <source>
        <dbReference type="EMBL" id="BAI80196.1"/>
    </source>
</evidence>
<dbReference type="OrthoDB" id="9801102at2"/>